<accession>A0A2R6RPJ6</accession>
<gene>
    <name evidence="2" type="ORF">PHLCEN_2v2322</name>
</gene>
<name>A0A2R6RPJ6_9APHY</name>
<evidence type="ECO:0000256" key="1">
    <source>
        <dbReference type="SAM" id="MobiDB-lite"/>
    </source>
</evidence>
<feature type="region of interest" description="Disordered" evidence="1">
    <location>
        <begin position="418"/>
        <end position="459"/>
    </location>
</feature>
<comment type="caution">
    <text evidence="2">The sequence shown here is derived from an EMBL/GenBank/DDBJ whole genome shotgun (WGS) entry which is preliminary data.</text>
</comment>
<sequence length="459" mass="51594">MRPTTAEDLPPELFKTIVDSLVAPTSIADVVRKRFPLDKACKHALGEISLTCRYFATRCRPFIFQVVSLRSRDDILTLRSFIESPLSKIRAYIRRINVQHDQDKPGAPWIHLLQVSLTQSLLRTPHVEVKLADTACSPIQRKLRTIYIGLPRPLPPPTFQIALLTLSNYKLASLRELQRLVVGLPTLRKLFCENLSWGNTILEAPIPIPPGTLRRCQLRSVTMKRCQEHWLMFWLLTKTAQLQQNDVRIGGCLVQCIQSGLLYDKSSECLFSWVQEARGEFTFKHVIPGPESLTVLVNTRCHAPTLSFALSGTEILSISSITVEFSHRVEEQCVNGTNWEEFDRQAGSLTNLSLVTLVILHKQTRAMLLCISNAVSRMPVLRSIGKLEIKHSRWDSIQKRVDKVDIANVEGSMLELKGMLEDKPQENPEAGSAPTPEGSSSVEGGGMSHRQDSLFQASE</sequence>
<dbReference type="AlphaFoldDB" id="A0A2R6RPJ6"/>
<reference evidence="2 3" key="1">
    <citation type="submission" date="2018-02" db="EMBL/GenBank/DDBJ databases">
        <title>Genome sequence of the basidiomycete white-rot fungus Phlebia centrifuga.</title>
        <authorList>
            <person name="Granchi Z."/>
            <person name="Peng M."/>
            <person name="de Vries R.P."/>
            <person name="Hilden K."/>
            <person name="Makela M.R."/>
            <person name="Grigoriev I."/>
            <person name="Riley R."/>
        </authorList>
    </citation>
    <scope>NUCLEOTIDE SEQUENCE [LARGE SCALE GENOMIC DNA]</scope>
    <source>
        <strain evidence="2 3">FBCC195</strain>
    </source>
</reference>
<proteinExistence type="predicted"/>
<evidence type="ECO:0000313" key="3">
    <source>
        <dbReference type="Proteomes" id="UP000186601"/>
    </source>
</evidence>
<dbReference type="EMBL" id="MLYV02000215">
    <property type="protein sequence ID" value="PSS31915.1"/>
    <property type="molecule type" value="Genomic_DNA"/>
</dbReference>
<dbReference type="OrthoDB" id="2804335at2759"/>
<protein>
    <submittedName>
        <fullName evidence="2">Uncharacterized protein</fullName>
    </submittedName>
</protein>
<organism evidence="2 3">
    <name type="scientific">Hermanssonia centrifuga</name>
    <dbReference type="NCBI Taxonomy" id="98765"/>
    <lineage>
        <taxon>Eukaryota</taxon>
        <taxon>Fungi</taxon>
        <taxon>Dikarya</taxon>
        <taxon>Basidiomycota</taxon>
        <taxon>Agaricomycotina</taxon>
        <taxon>Agaricomycetes</taxon>
        <taxon>Polyporales</taxon>
        <taxon>Meruliaceae</taxon>
        <taxon>Hermanssonia</taxon>
    </lineage>
</organism>
<evidence type="ECO:0000313" key="2">
    <source>
        <dbReference type="EMBL" id="PSS31915.1"/>
    </source>
</evidence>
<keyword evidence="3" id="KW-1185">Reference proteome</keyword>
<dbReference type="Proteomes" id="UP000186601">
    <property type="component" value="Unassembled WGS sequence"/>
</dbReference>